<evidence type="ECO:0000313" key="1">
    <source>
        <dbReference type="EMBL" id="MBK1826606.1"/>
    </source>
</evidence>
<protein>
    <submittedName>
        <fullName evidence="1">Addiction module protein</fullName>
    </submittedName>
</protein>
<sequence>MRLPKVEKLRLMEALWSDLTSIGDGFESPSWHEAALHETEGRYKSGEEQRVDWAEAKRRLRSHS</sequence>
<evidence type="ECO:0000313" key="2">
    <source>
        <dbReference type="Proteomes" id="UP000658278"/>
    </source>
</evidence>
<organism evidence="1 2">
    <name type="scientific">Haloferula rosea</name>
    <dbReference type="NCBI Taxonomy" id="490093"/>
    <lineage>
        <taxon>Bacteria</taxon>
        <taxon>Pseudomonadati</taxon>
        <taxon>Verrucomicrobiota</taxon>
        <taxon>Verrucomicrobiia</taxon>
        <taxon>Verrucomicrobiales</taxon>
        <taxon>Verrucomicrobiaceae</taxon>
        <taxon>Haloferula</taxon>
    </lineage>
</organism>
<dbReference type="EMBL" id="JAENII010000004">
    <property type="protein sequence ID" value="MBK1826606.1"/>
    <property type="molecule type" value="Genomic_DNA"/>
</dbReference>
<accession>A0A934VF19</accession>
<dbReference type="Pfam" id="PF09720">
    <property type="entry name" value="Unstab_antitox"/>
    <property type="match status" value="1"/>
</dbReference>
<name>A0A934VF19_9BACT</name>
<reference evidence="1" key="1">
    <citation type="submission" date="2021-01" db="EMBL/GenBank/DDBJ databases">
        <title>Modified the classification status of verrucomicrobia.</title>
        <authorList>
            <person name="Feng X."/>
        </authorList>
    </citation>
    <scope>NUCLEOTIDE SEQUENCE</scope>
    <source>
        <strain evidence="1">KCTC 22201</strain>
    </source>
</reference>
<proteinExistence type="predicted"/>
<dbReference type="InterPro" id="IPR013406">
    <property type="entry name" value="CHP02574_addiction_mod"/>
</dbReference>
<gene>
    <name evidence="1" type="ORF">JIN81_06225</name>
</gene>
<keyword evidence="2" id="KW-1185">Reference proteome</keyword>
<dbReference type="AlphaFoldDB" id="A0A934VF19"/>
<dbReference type="Proteomes" id="UP000658278">
    <property type="component" value="Unassembled WGS sequence"/>
</dbReference>
<comment type="caution">
    <text evidence="1">The sequence shown here is derived from an EMBL/GenBank/DDBJ whole genome shotgun (WGS) entry which is preliminary data.</text>
</comment>